<evidence type="ECO:0000313" key="2">
    <source>
        <dbReference type="EMBL" id="VDN31410.1"/>
    </source>
</evidence>
<feature type="non-terminal residue" evidence="2">
    <location>
        <position position="1"/>
    </location>
</feature>
<reference evidence="2 3" key="1">
    <citation type="submission" date="2018-11" db="EMBL/GenBank/DDBJ databases">
        <authorList>
            <consortium name="Pathogen Informatics"/>
        </authorList>
    </citation>
    <scope>NUCLEOTIDE SEQUENCE [LARGE SCALE GENOMIC DNA]</scope>
</reference>
<accession>A0A3P7MWU8</accession>
<evidence type="ECO:0000256" key="1">
    <source>
        <dbReference type="SAM" id="Phobius"/>
    </source>
</evidence>
<keyword evidence="1" id="KW-1133">Transmembrane helix</keyword>
<dbReference type="EMBL" id="UYRV01118910">
    <property type="protein sequence ID" value="VDN31410.1"/>
    <property type="molecule type" value="Genomic_DNA"/>
</dbReference>
<dbReference type="AlphaFoldDB" id="A0A3P7MWU8"/>
<sequence length="48" mass="5499">LILKVVIVCWYKCDYYQNNSRTVSGDGDGGVVRLFMLEILVMLVVLMM</sequence>
<feature type="transmembrane region" description="Helical" evidence="1">
    <location>
        <begin position="30"/>
        <end position="47"/>
    </location>
</feature>
<gene>
    <name evidence="2" type="ORF">CGOC_LOCUS11808</name>
</gene>
<dbReference type="Proteomes" id="UP000271889">
    <property type="component" value="Unassembled WGS sequence"/>
</dbReference>
<name>A0A3P7MWU8_CYLGO</name>
<keyword evidence="1" id="KW-0472">Membrane</keyword>
<keyword evidence="3" id="KW-1185">Reference proteome</keyword>
<keyword evidence="1" id="KW-0812">Transmembrane</keyword>
<proteinExistence type="predicted"/>
<evidence type="ECO:0000313" key="3">
    <source>
        <dbReference type="Proteomes" id="UP000271889"/>
    </source>
</evidence>
<organism evidence="2 3">
    <name type="scientific">Cylicostephanus goldi</name>
    <name type="common">Nematode worm</name>
    <dbReference type="NCBI Taxonomy" id="71465"/>
    <lineage>
        <taxon>Eukaryota</taxon>
        <taxon>Metazoa</taxon>
        <taxon>Ecdysozoa</taxon>
        <taxon>Nematoda</taxon>
        <taxon>Chromadorea</taxon>
        <taxon>Rhabditida</taxon>
        <taxon>Rhabditina</taxon>
        <taxon>Rhabditomorpha</taxon>
        <taxon>Strongyloidea</taxon>
        <taxon>Strongylidae</taxon>
        <taxon>Cylicostephanus</taxon>
    </lineage>
</organism>
<protein>
    <submittedName>
        <fullName evidence="2">Uncharacterized protein</fullName>
    </submittedName>
</protein>